<evidence type="ECO:0000313" key="8">
    <source>
        <dbReference type="EMBL" id="TWT30569.1"/>
    </source>
</evidence>
<dbReference type="GO" id="GO:0004423">
    <property type="term" value="F:iduronate-2-sulfatase activity"/>
    <property type="evidence" value="ECO:0007669"/>
    <property type="project" value="InterPro"/>
</dbReference>
<evidence type="ECO:0000256" key="1">
    <source>
        <dbReference type="ARBA" id="ARBA00001913"/>
    </source>
</evidence>
<dbReference type="CDD" id="cd16030">
    <property type="entry name" value="iduronate-2-sulfatase"/>
    <property type="match status" value="1"/>
</dbReference>
<dbReference type="OrthoDB" id="9782218at2"/>
<comment type="similarity">
    <text evidence="2">Belongs to the sulfatase family.</text>
</comment>
<dbReference type="GO" id="GO:0046872">
    <property type="term" value="F:metal ion binding"/>
    <property type="evidence" value="ECO:0007669"/>
    <property type="project" value="UniProtKB-KW"/>
</dbReference>
<dbReference type="PANTHER" id="PTHR45953:SF1">
    <property type="entry name" value="IDURONATE 2-SULFATASE"/>
    <property type="match status" value="1"/>
</dbReference>
<evidence type="ECO:0000256" key="4">
    <source>
        <dbReference type="ARBA" id="ARBA00022729"/>
    </source>
</evidence>
<evidence type="ECO:0000256" key="5">
    <source>
        <dbReference type="ARBA" id="ARBA00022801"/>
    </source>
</evidence>
<dbReference type="GO" id="GO:0047753">
    <property type="term" value="F:choline-sulfatase activity"/>
    <property type="evidence" value="ECO:0007669"/>
    <property type="project" value="UniProtKB-EC"/>
</dbReference>
<keyword evidence="6" id="KW-0106">Calcium</keyword>
<dbReference type="Pfam" id="PF00884">
    <property type="entry name" value="Sulfatase"/>
    <property type="match status" value="1"/>
</dbReference>
<dbReference type="Proteomes" id="UP000318878">
    <property type="component" value="Unassembled WGS sequence"/>
</dbReference>
<dbReference type="GO" id="GO:0005737">
    <property type="term" value="C:cytoplasm"/>
    <property type="evidence" value="ECO:0007669"/>
    <property type="project" value="TreeGrafter"/>
</dbReference>
<dbReference type="EMBL" id="SJPF01000005">
    <property type="protein sequence ID" value="TWT30569.1"/>
    <property type="molecule type" value="Genomic_DNA"/>
</dbReference>
<dbReference type="InterPro" id="IPR035874">
    <property type="entry name" value="IDS"/>
</dbReference>
<protein>
    <submittedName>
        <fullName evidence="8">Choline-sulfatase</fullName>
        <ecNumber evidence="8">3.1.6.6</ecNumber>
    </submittedName>
</protein>
<feature type="domain" description="Sulfatase N-terminal" evidence="7">
    <location>
        <begin position="29"/>
        <end position="386"/>
    </location>
</feature>
<keyword evidence="4" id="KW-0732">Signal</keyword>
<dbReference type="PANTHER" id="PTHR45953">
    <property type="entry name" value="IDURONATE 2-SULFATASE"/>
    <property type="match status" value="1"/>
</dbReference>
<dbReference type="InterPro" id="IPR000917">
    <property type="entry name" value="Sulfatase_N"/>
</dbReference>
<evidence type="ECO:0000256" key="3">
    <source>
        <dbReference type="ARBA" id="ARBA00022723"/>
    </source>
</evidence>
<dbReference type="PROSITE" id="PS00523">
    <property type="entry name" value="SULFATASE_1"/>
    <property type="match status" value="1"/>
</dbReference>
<dbReference type="SUPFAM" id="SSF53649">
    <property type="entry name" value="Alkaline phosphatase-like"/>
    <property type="match status" value="1"/>
</dbReference>
<reference evidence="8 9" key="1">
    <citation type="submission" date="2019-02" db="EMBL/GenBank/DDBJ databases">
        <title>Deep-cultivation of Planctomycetes and their phenomic and genomic characterization uncovers novel biology.</title>
        <authorList>
            <person name="Wiegand S."/>
            <person name="Jogler M."/>
            <person name="Boedeker C."/>
            <person name="Pinto D."/>
            <person name="Vollmers J."/>
            <person name="Rivas-Marin E."/>
            <person name="Kohn T."/>
            <person name="Peeters S.H."/>
            <person name="Heuer A."/>
            <person name="Rast P."/>
            <person name="Oberbeckmann S."/>
            <person name="Bunk B."/>
            <person name="Jeske O."/>
            <person name="Meyerdierks A."/>
            <person name="Storesund J.E."/>
            <person name="Kallscheuer N."/>
            <person name="Luecker S."/>
            <person name="Lage O.M."/>
            <person name="Pohl T."/>
            <person name="Merkel B.J."/>
            <person name="Hornburger P."/>
            <person name="Mueller R.-W."/>
            <person name="Bruemmer F."/>
            <person name="Labrenz M."/>
            <person name="Spormann A.M."/>
            <person name="Op Den Camp H."/>
            <person name="Overmann J."/>
            <person name="Amann R."/>
            <person name="Jetten M.S.M."/>
            <person name="Mascher T."/>
            <person name="Medema M.H."/>
            <person name="Devos D.P."/>
            <person name="Kaster A.-K."/>
            <person name="Ovreas L."/>
            <person name="Rohde M."/>
            <person name="Galperin M.Y."/>
            <person name="Jogler C."/>
        </authorList>
    </citation>
    <scope>NUCLEOTIDE SEQUENCE [LARGE SCALE GENOMIC DNA]</scope>
    <source>
        <strain evidence="8 9">Enr8</strain>
    </source>
</reference>
<dbReference type="InterPro" id="IPR017850">
    <property type="entry name" value="Alkaline_phosphatase_core_sf"/>
</dbReference>
<proteinExistence type="inferred from homology"/>
<keyword evidence="5 8" id="KW-0378">Hydrolase</keyword>
<dbReference type="Gene3D" id="3.40.720.10">
    <property type="entry name" value="Alkaline Phosphatase, subunit A"/>
    <property type="match status" value="1"/>
</dbReference>
<gene>
    <name evidence="8" type="primary">betC_5</name>
    <name evidence="8" type="ORF">Enr8_40900</name>
</gene>
<name>A0A5C5UXM2_9BACT</name>
<dbReference type="RefSeq" id="WP_146435042.1">
    <property type="nucleotide sequence ID" value="NZ_SJPF01000005.1"/>
</dbReference>
<evidence type="ECO:0000313" key="9">
    <source>
        <dbReference type="Proteomes" id="UP000318878"/>
    </source>
</evidence>
<sequence>MRRLSLLVVAILLAPISFGSSLLAEEKRPNVLFIAVDDLRTELGCYGDDWIKSPNIDKLAASGTVFSRAYCQQAVCSPSRTSLMTGLRPDSTRVYDLVTHFRKNAPNVVTLGQHFKQNGYYSVSMGKIYHGGYDDAPTWSEPARKPKGGGGYALPENRAMISQKRAAAKKQGLTGTKLSRAARGPATEMADVKDNAYTDGAIADLAVKSLQELSKRDEPFFLAVGFTKPHLPFNAPKRYWDMYDPAEIELADNPFPPKNVTPYSLTSWGEMRVYEGIPKKGDLTEEKARELKHGYYACVSFTDANVGQLLNELDKLQLADDTIVVLWGDHGWKLGEHNGWCKHTNFENDANAPLIIRAPGQKAPGKPSDALVEFVDIYPTLCDLAGLDKPQHLEGSSAAPLLDKPGAKWKPAAFSQYPRGAVMGYTMKTDRYRFTAWKNKKTGEVLETELYDHQVDPAENENVAGEAKNAELVAQLQKQLDAGWKAARPE</sequence>
<accession>A0A5C5UXM2</accession>
<evidence type="ECO:0000256" key="6">
    <source>
        <dbReference type="ARBA" id="ARBA00022837"/>
    </source>
</evidence>
<evidence type="ECO:0000256" key="2">
    <source>
        <dbReference type="ARBA" id="ARBA00008779"/>
    </source>
</evidence>
<dbReference type="InterPro" id="IPR024607">
    <property type="entry name" value="Sulfatase_CS"/>
</dbReference>
<organism evidence="8 9">
    <name type="scientific">Blastopirellula retiformator</name>
    <dbReference type="NCBI Taxonomy" id="2527970"/>
    <lineage>
        <taxon>Bacteria</taxon>
        <taxon>Pseudomonadati</taxon>
        <taxon>Planctomycetota</taxon>
        <taxon>Planctomycetia</taxon>
        <taxon>Pirellulales</taxon>
        <taxon>Pirellulaceae</taxon>
        <taxon>Blastopirellula</taxon>
    </lineage>
</organism>
<comment type="caution">
    <text evidence="8">The sequence shown here is derived from an EMBL/GenBank/DDBJ whole genome shotgun (WGS) entry which is preliminary data.</text>
</comment>
<keyword evidence="9" id="KW-1185">Reference proteome</keyword>
<evidence type="ECO:0000259" key="7">
    <source>
        <dbReference type="Pfam" id="PF00884"/>
    </source>
</evidence>
<dbReference type="EC" id="3.1.6.6" evidence="8"/>
<comment type="cofactor">
    <cofactor evidence="1">
        <name>Ca(2+)</name>
        <dbReference type="ChEBI" id="CHEBI:29108"/>
    </cofactor>
</comment>
<keyword evidence="3" id="KW-0479">Metal-binding</keyword>
<dbReference type="AlphaFoldDB" id="A0A5C5UXM2"/>